<evidence type="ECO:0000313" key="10">
    <source>
        <dbReference type="Proteomes" id="UP000320095"/>
    </source>
</evidence>
<keyword evidence="5 7" id="KW-0472">Membrane</keyword>
<evidence type="ECO:0000256" key="7">
    <source>
        <dbReference type="SAM" id="Phobius"/>
    </source>
</evidence>
<comment type="subcellular location">
    <subcellularLocation>
        <location evidence="1">Cell membrane</location>
        <topology evidence="1">Multi-pass membrane protein</topology>
    </subcellularLocation>
</comment>
<comment type="similarity">
    <text evidence="6">Belongs to the YccS/YhfK family.</text>
</comment>
<evidence type="ECO:0000259" key="8">
    <source>
        <dbReference type="Pfam" id="PF13515"/>
    </source>
</evidence>
<dbReference type="OrthoDB" id="3816110at2"/>
<feature type="transmembrane region" description="Helical" evidence="7">
    <location>
        <begin position="391"/>
        <end position="414"/>
    </location>
</feature>
<name>A0A502EB60_9MYCO</name>
<sequence>MKGLPQSISAPDLGALGRSLLGVMVAAGVGLHWGSGGAATAAAGAAAIAGAAALQDSPRGPLRMVVSISVPMAAAVLLGTSTSSDGVLFVLVATAWCFVAGMQWALSANAGLIAAATGALLVTTPPIAPTASSVVTSTVLALGGGLVQAVLIGLWPRRRWRLQRDALTRAYRSLGVDAQKLAADPGVAVDPAPLLSLRDSFTLTDHEARRRPLAYRAWYGLPQRISVTLTALAARSSADGAVTDLLLASSTVLDVVASHRRTAQREAMDGIQRVEAAADTVEMSNVPLAQRLSRQLREAVALRFGEPTPGPDHVTRFGRHSGLTVIQTAATAIGSHLTWESPILRHAIRLAAATGAGVAVERFADVPYGYWIPLTVLMVLRPETAHTYTRCVGRVAGSAVGIAAASVATLVWHPSGLAAAVLAVVVLGLAAAVSGFGYVAMSAVLAAAIAFLIDISDTAEIGTTVDRLVAALIGGALAVLVHVVLPDHSLIRLRQRAGELLETEIDYAATVIKAFVHGLDHPGEALAAAWERAFRARAAFEAAAGATTTNSGDLRRWLKSFRGALNAVTTACATLESSLPAQPSASLSGDFIVAIDEYAEALCGAPTSPGAPWCLDGDRVAAAEQRIRDAARHLGPNDTASRVLVAEIGDITRCLVGITD</sequence>
<protein>
    <submittedName>
        <fullName evidence="9">FUSC family protein</fullName>
    </submittedName>
</protein>
<dbReference type="Proteomes" id="UP000320095">
    <property type="component" value="Unassembled WGS sequence"/>
</dbReference>
<dbReference type="PANTHER" id="PTHR30509:SF8">
    <property type="entry name" value="INNER MEMBRANE PROTEIN YCCS"/>
    <property type="match status" value="1"/>
</dbReference>
<keyword evidence="3 7" id="KW-0812">Transmembrane</keyword>
<gene>
    <name evidence="9" type="ORF">EAH80_15565</name>
</gene>
<dbReference type="PANTHER" id="PTHR30509">
    <property type="entry name" value="P-HYDROXYBENZOIC ACID EFFLUX PUMP SUBUNIT-RELATED"/>
    <property type="match status" value="1"/>
</dbReference>
<evidence type="ECO:0000256" key="6">
    <source>
        <dbReference type="ARBA" id="ARBA00043993"/>
    </source>
</evidence>
<evidence type="ECO:0000256" key="4">
    <source>
        <dbReference type="ARBA" id="ARBA00022989"/>
    </source>
</evidence>
<dbReference type="Pfam" id="PF13515">
    <property type="entry name" value="FUSC_2"/>
    <property type="match status" value="1"/>
</dbReference>
<evidence type="ECO:0000256" key="2">
    <source>
        <dbReference type="ARBA" id="ARBA00022475"/>
    </source>
</evidence>
<keyword evidence="2" id="KW-1003">Cell membrane</keyword>
<accession>A0A502EB60</accession>
<feature type="domain" description="Integral membrane bound transporter" evidence="8">
    <location>
        <begin position="359"/>
        <end position="481"/>
    </location>
</feature>
<dbReference type="GO" id="GO:0005886">
    <property type="term" value="C:plasma membrane"/>
    <property type="evidence" value="ECO:0007669"/>
    <property type="project" value="UniProtKB-SubCell"/>
</dbReference>
<evidence type="ECO:0000256" key="1">
    <source>
        <dbReference type="ARBA" id="ARBA00004651"/>
    </source>
</evidence>
<feature type="transmembrane region" description="Helical" evidence="7">
    <location>
        <begin position="112"/>
        <end position="128"/>
    </location>
</feature>
<feature type="transmembrane region" description="Helical" evidence="7">
    <location>
        <begin position="134"/>
        <end position="155"/>
    </location>
</feature>
<dbReference type="EMBL" id="RCZG01000005">
    <property type="protein sequence ID" value="TPG33671.1"/>
    <property type="molecule type" value="Genomic_DNA"/>
</dbReference>
<reference evidence="9 10" key="1">
    <citation type="journal article" date="2019" name="Environ. Microbiol.">
        <title>Species interactions and distinct microbial communities in high Arctic permafrost affected cryosols are associated with the CH4 and CO2 gas fluxes.</title>
        <authorList>
            <person name="Altshuler I."/>
            <person name="Hamel J."/>
            <person name="Turney S."/>
            <person name="Magnuson E."/>
            <person name="Levesque R."/>
            <person name="Greer C."/>
            <person name="Whyte L.G."/>
        </authorList>
    </citation>
    <scope>NUCLEOTIDE SEQUENCE [LARGE SCALE GENOMIC DNA]</scope>
    <source>
        <strain evidence="9 10">S5.20</strain>
    </source>
</reference>
<dbReference type="AlphaFoldDB" id="A0A502EB60"/>
<keyword evidence="10" id="KW-1185">Reference proteome</keyword>
<evidence type="ECO:0000313" key="9">
    <source>
        <dbReference type="EMBL" id="TPG33671.1"/>
    </source>
</evidence>
<evidence type="ECO:0000256" key="5">
    <source>
        <dbReference type="ARBA" id="ARBA00023136"/>
    </source>
</evidence>
<proteinExistence type="inferred from homology"/>
<evidence type="ECO:0000256" key="3">
    <source>
        <dbReference type="ARBA" id="ARBA00022692"/>
    </source>
</evidence>
<feature type="transmembrane region" description="Helical" evidence="7">
    <location>
        <begin position="20"/>
        <end position="49"/>
    </location>
</feature>
<feature type="transmembrane region" description="Helical" evidence="7">
    <location>
        <begin position="420"/>
        <end position="453"/>
    </location>
</feature>
<keyword evidence="4 7" id="KW-1133">Transmembrane helix</keyword>
<dbReference type="InterPro" id="IPR049453">
    <property type="entry name" value="Memb_transporter_dom"/>
</dbReference>
<organism evidence="9 10">
    <name type="scientific">Mycolicibacterium hodleri</name>
    <dbReference type="NCBI Taxonomy" id="49897"/>
    <lineage>
        <taxon>Bacteria</taxon>
        <taxon>Bacillati</taxon>
        <taxon>Actinomycetota</taxon>
        <taxon>Actinomycetes</taxon>
        <taxon>Mycobacteriales</taxon>
        <taxon>Mycobacteriaceae</taxon>
        <taxon>Mycolicibacterium</taxon>
    </lineage>
</organism>
<feature type="transmembrane region" description="Helical" evidence="7">
    <location>
        <begin position="465"/>
        <end position="485"/>
    </location>
</feature>
<dbReference type="RefSeq" id="WP_140692456.1">
    <property type="nucleotide sequence ID" value="NZ_RCZG01000005.1"/>
</dbReference>
<comment type="caution">
    <text evidence="9">The sequence shown here is derived from an EMBL/GenBank/DDBJ whole genome shotgun (WGS) entry which is preliminary data.</text>
</comment>